<evidence type="ECO:0000256" key="4">
    <source>
        <dbReference type="ARBA" id="ARBA00022525"/>
    </source>
</evidence>
<organism evidence="9 10">
    <name type="scientific">Erinaceus europaeus</name>
    <name type="common">Western European hedgehog</name>
    <dbReference type="NCBI Taxonomy" id="9365"/>
    <lineage>
        <taxon>Eukaryota</taxon>
        <taxon>Metazoa</taxon>
        <taxon>Chordata</taxon>
        <taxon>Craniata</taxon>
        <taxon>Vertebrata</taxon>
        <taxon>Euteleostomi</taxon>
        <taxon>Mammalia</taxon>
        <taxon>Eutheria</taxon>
        <taxon>Laurasiatheria</taxon>
        <taxon>Eulipotyphla</taxon>
        <taxon>Erinaceidae</taxon>
        <taxon>Erinaceinae</taxon>
        <taxon>Erinaceus</taxon>
    </lineage>
</organism>
<evidence type="ECO:0000256" key="5">
    <source>
        <dbReference type="ARBA" id="ARBA00023005"/>
    </source>
</evidence>
<comment type="subcellular location">
    <subcellularLocation>
        <location evidence="1">Secreted</location>
    </subcellularLocation>
</comment>
<dbReference type="PANTHER" id="PTHR10136:SF6">
    <property type="entry name" value="UTEROGLOBIN"/>
    <property type="match status" value="1"/>
</dbReference>
<keyword evidence="6" id="KW-1015">Disulfide bond</keyword>
<dbReference type="InParanoid" id="A0A1S3WG87"/>
<dbReference type="GeneID" id="103116504"/>
<dbReference type="PRINTS" id="PR00486">
    <property type="entry name" value="UTEROGLOBIN"/>
</dbReference>
<evidence type="ECO:0000313" key="9">
    <source>
        <dbReference type="Proteomes" id="UP001652624"/>
    </source>
</evidence>
<dbReference type="Pfam" id="PF01099">
    <property type="entry name" value="Uteroglobin"/>
    <property type="match status" value="1"/>
</dbReference>
<keyword evidence="5" id="KW-0593">Phospholipase A2 inhibitor</keyword>
<dbReference type="PANTHER" id="PTHR10136">
    <property type="entry name" value="SECRETOGLOBIN FAMILY 1 MEMBER"/>
    <property type="match status" value="1"/>
</dbReference>
<keyword evidence="8" id="KW-0732">Signal</keyword>
<sequence>MKLAIIVILALVTLSVPCSSASAEVCPPLINVLQNLLKGSKAEFGSAMDVFTLKKDSREAGFQLKLLMDPFPVTFKDKLNNLLHEMATSPQCAEGSQAEDVHS</sequence>
<feature type="signal peptide" evidence="8">
    <location>
        <begin position="1"/>
        <end position="23"/>
    </location>
</feature>
<evidence type="ECO:0000256" key="8">
    <source>
        <dbReference type="SAM" id="SignalP"/>
    </source>
</evidence>
<keyword evidence="4" id="KW-0964">Secreted</keyword>
<dbReference type="PROSITE" id="PS51311">
    <property type="entry name" value="SCGB"/>
    <property type="match status" value="1"/>
</dbReference>
<dbReference type="FunCoup" id="A0A1S3WG87">
    <property type="interactions" value="5"/>
</dbReference>
<evidence type="ECO:0000313" key="10">
    <source>
        <dbReference type="RefSeq" id="XP_016045134.1"/>
    </source>
</evidence>
<dbReference type="GO" id="GO:0005615">
    <property type="term" value="C:extracellular space"/>
    <property type="evidence" value="ECO:0007669"/>
    <property type="project" value="TreeGrafter"/>
</dbReference>
<accession>A0A1S3WG87</accession>
<dbReference type="eggNOG" id="ENOG502SXFT">
    <property type="taxonomic scope" value="Eukaryota"/>
</dbReference>
<protein>
    <recommendedName>
        <fullName evidence="3">Uteroglobin</fullName>
    </recommendedName>
    <alternativeName>
        <fullName evidence="7">Secretoglobin family 1A member 1</fullName>
    </alternativeName>
</protein>
<feature type="chain" id="PRO_5010186440" description="Uteroglobin" evidence="8">
    <location>
        <begin position="24"/>
        <end position="103"/>
    </location>
</feature>
<evidence type="ECO:0000256" key="6">
    <source>
        <dbReference type="ARBA" id="ARBA00023157"/>
    </source>
</evidence>
<dbReference type="GO" id="GO:0007165">
    <property type="term" value="P:signal transduction"/>
    <property type="evidence" value="ECO:0007669"/>
    <property type="project" value="InterPro"/>
</dbReference>
<dbReference type="OrthoDB" id="9585556at2759"/>
<dbReference type="InterPro" id="IPR000329">
    <property type="entry name" value="Uteroglobin"/>
</dbReference>
<dbReference type="GO" id="GO:0005737">
    <property type="term" value="C:cytoplasm"/>
    <property type="evidence" value="ECO:0007669"/>
    <property type="project" value="TreeGrafter"/>
</dbReference>
<keyword evidence="9" id="KW-1185">Reference proteome</keyword>
<evidence type="ECO:0000256" key="1">
    <source>
        <dbReference type="ARBA" id="ARBA00004613"/>
    </source>
</evidence>
<evidence type="ECO:0000256" key="7">
    <source>
        <dbReference type="ARBA" id="ARBA00031712"/>
    </source>
</evidence>
<evidence type="ECO:0000256" key="3">
    <source>
        <dbReference type="ARBA" id="ARBA00020696"/>
    </source>
</evidence>
<dbReference type="InterPro" id="IPR035960">
    <property type="entry name" value="Secretoglobin_sf"/>
</dbReference>
<gene>
    <name evidence="10" type="primary">LOC103116504</name>
</gene>
<dbReference type="SMART" id="SM00096">
    <property type="entry name" value="UTG"/>
    <property type="match status" value="1"/>
</dbReference>
<proteinExistence type="inferred from homology"/>
<dbReference type="Gene3D" id="1.10.210.10">
    <property type="entry name" value="Secretoglobin"/>
    <property type="match status" value="1"/>
</dbReference>
<dbReference type="InterPro" id="IPR043215">
    <property type="entry name" value="Secretoglobin_1C-like"/>
</dbReference>
<evidence type="ECO:0000256" key="2">
    <source>
        <dbReference type="ARBA" id="ARBA00008650"/>
    </source>
</evidence>
<dbReference type="AlphaFoldDB" id="A0A1S3WG87"/>
<name>A0A1S3WG87_ERIEU</name>
<dbReference type="SUPFAM" id="SSF48201">
    <property type="entry name" value="Uteroglobin-like"/>
    <property type="match status" value="1"/>
</dbReference>
<dbReference type="InterPro" id="IPR016126">
    <property type="entry name" value="Secretoglobin"/>
</dbReference>
<dbReference type="Proteomes" id="UP001652624">
    <property type="component" value="Chromosome 17"/>
</dbReference>
<reference evidence="10" key="1">
    <citation type="submission" date="2025-08" db="UniProtKB">
        <authorList>
            <consortium name="RefSeq"/>
        </authorList>
    </citation>
    <scope>IDENTIFICATION</scope>
</reference>
<dbReference type="RefSeq" id="XP_016045134.1">
    <property type="nucleotide sequence ID" value="XM_016189648.2"/>
</dbReference>
<dbReference type="GO" id="GO:0019834">
    <property type="term" value="F:phospholipase A2 inhibitor activity"/>
    <property type="evidence" value="ECO:0007669"/>
    <property type="project" value="UniProtKB-KW"/>
</dbReference>
<comment type="similarity">
    <text evidence="2">Belongs to the secretoglobin family.</text>
</comment>